<dbReference type="RefSeq" id="WP_011128384.1">
    <property type="nucleotide sequence ID" value="NC_005070.1"/>
</dbReference>
<accession>Q7U621</accession>
<dbReference type="STRING" id="84588.SYNW1520"/>
<sequence>MTRGKVLLIGLIVLLLGGVGYVGFDALGLKGFSAGIAAQSLLVLIVVVWTGSYLFRVVSGQMTYMEQRRRYREVYDEQEAEDLQKRFDALPPEEQQALLQKIGMDESDAPSGS</sequence>
<dbReference type="AlphaFoldDB" id="Q7U621"/>
<dbReference type="InterPro" id="IPR021562">
    <property type="entry name" value="DUF3007"/>
</dbReference>
<dbReference type="PANTHER" id="PTHR35734">
    <property type="entry name" value="OS01G0805200 PROTEIN"/>
    <property type="match status" value="1"/>
</dbReference>
<dbReference type="Pfam" id="PF11460">
    <property type="entry name" value="DUF3007"/>
    <property type="match status" value="1"/>
</dbReference>
<keyword evidence="3" id="KW-1185">Reference proteome</keyword>
<gene>
    <name evidence="2" type="ordered locus">SYNW1520</name>
</gene>
<evidence type="ECO:0008006" key="4">
    <source>
        <dbReference type="Google" id="ProtNLM"/>
    </source>
</evidence>
<proteinExistence type="predicted"/>
<keyword evidence="1" id="KW-1133">Transmembrane helix</keyword>
<dbReference type="KEGG" id="syw:SYNW1520"/>
<evidence type="ECO:0000313" key="2">
    <source>
        <dbReference type="EMBL" id="CAE08035.1"/>
    </source>
</evidence>
<protein>
    <recommendedName>
        <fullName evidence="4">DUF3007 domain-containing protein</fullName>
    </recommendedName>
</protein>
<organism evidence="2 3">
    <name type="scientific">Parasynechococcus marenigrum (strain WH8102)</name>
    <dbReference type="NCBI Taxonomy" id="84588"/>
    <lineage>
        <taxon>Bacteria</taxon>
        <taxon>Bacillati</taxon>
        <taxon>Cyanobacteriota</taxon>
        <taxon>Cyanophyceae</taxon>
        <taxon>Synechococcales</taxon>
        <taxon>Prochlorococcaceae</taxon>
        <taxon>Parasynechococcus</taxon>
        <taxon>Parasynechococcus marenigrum</taxon>
    </lineage>
</organism>
<dbReference type="eggNOG" id="ENOG5032S9I">
    <property type="taxonomic scope" value="Bacteria"/>
</dbReference>
<dbReference type="EMBL" id="BX569693">
    <property type="protein sequence ID" value="CAE08035.1"/>
    <property type="molecule type" value="Genomic_DNA"/>
</dbReference>
<feature type="transmembrane region" description="Helical" evidence="1">
    <location>
        <begin position="36"/>
        <end position="55"/>
    </location>
</feature>
<dbReference type="PANTHER" id="PTHR35734:SF1">
    <property type="entry name" value="OS01G0805200 PROTEIN"/>
    <property type="match status" value="1"/>
</dbReference>
<dbReference type="HOGENOM" id="CLU_083153_3_0_3"/>
<keyword evidence="1" id="KW-0812">Transmembrane</keyword>
<evidence type="ECO:0000313" key="3">
    <source>
        <dbReference type="Proteomes" id="UP000001422"/>
    </source>
</evidence>
<name>Q7U621_PARMW</name>
<dbReference type="Proteomes" id="UP000001422">
    <property type="component" value="Chromosome"/>
</dbReference>
<evidence type="ECO:0000256" key="1">
    <source>
        <dbReference type="SAM" id="Phobius"/>
    </source>
</evidence>
<reference evidence="2 3" key="1">
    <citation type="journal article" date="2003" name="Nature">
        <title>The genome of a motile marine Synechococcus.</title>
        <authorList>
            <person name="Palenik B."/>
            <person name="Brahamsha B."/>
            <person name="Larimer F."/>
            <person name="Land M."/>
            <person name="Hauser L."/>
            <person name="Chain P."/>
            <person name="Lamerdin J."/>
            <person name="Regala W."/>
            <person name="Allen E.A."/>
            <person name="McCarren J."/>
            <person name="Paulsen I."/>
            <person name="Dufresne A."/>
            <person name="Partensky F."/>
            <person name="Webb E."/>
            <person name="Waterbury J."/>
        </authorList>
    </citation>
    <scope>NUCLEOTIDE SEQUENCE [LARGE SCALE GENOMIC DNA]</scope>
    <source>
        <strain evidence="2 3">WH8102</strain>
    </source>
</reference>
<keyword evidence="1" id="KW-0472">Membrane</keyword>